<sequence length="867" mass="92413">MDQQYAAHCVPDTCFYERPDRHAAPLFAAARRPVPAGWRAARHGDWLALAPRGGPPLPAQGWKIHVSATTAGAEATLGDVWEYCVPRGIPFKFVAAPRLWRLRNAKYAPRDGSGKLVTLYPADEAACHAVLDGLHAVVGGRPGPYVLSDLRWEEGPLYVRYGAFAGRWCADERGRPVPAVADGRGRLVPDRRDPAFRVPEWVTLPAFLAPQLAARNAVTLDRLPYRVTAVLHYSNGGGVYRATDTRDGRTVVLKEARPYAGLTADGADAVARLEREMTALEKAAGLGVAPAVHDWRVVGGHRFLVLEHIEGATLNSRFARRHPLLGPDPDPAGVAAYTRWALRVHGAVERAVTALHGRDLCFNDLHPSNIMLSPDGESVTLVDFEAAAPASLSGRQIAAHPGFLAPPDRTGTDIDRYALAVLRLTLFLPLSPLFALDRGMARPLAEAVADRFPEVPRGFLGEAVAEITRTGPVRRPAPPPGGLTARWSADMPAPDDWPGGRDAMARAVLASATPEREDRLFPGDIAQFTPGGGLGLAHGAAGVLYALAEAGAPRYEEGERWLLERARRLPSGTPLGLYDGVAGVAFALERLGHRQQALDLAGTLLYADWRRLPPDLHGGLAGVGLVLDHLAEVAGEPRLHDRAVEAARLAAGRLRSAGGPRPPAGLLHGATGPALLFLRLYERDGNPGLLELAGDALRRDVARCVPMTGGALGVDEGWRTVPYLGTGSVGVGAVLDDYLAHVPSRAAEFAGVREGIVRAARSRFTTQPGLFQGRAGFLWHLHRTTAPGVPDGEPDRQLAELSLLRLGYGGGVAFPGQQLLRLSMDLATGTAGCLLALASVLSGRPAALPFLPPRGNPHDAAPLPAEL</sequence>
<comment type="caution">
    <text evidence="2">The sequence shown here is derived from an EMBL/GenBank/DDBJ whole genome shotgun (WGS) entry which is preliminary data.</text>
</comment>
<proteinExistence type="predicted"/>
<dbReference type="PRINTS" id="PR01955">
    <property type="entry name" value="LANCFRANKIA"/>
</dbReference>
<dbReference type="EMBL" id="JBHGBT010000014">
    <property type="protein sequence ID" value="MFB4195953.1"/>
    <property type="molecule type" value="Genomic_DNA"/>
</dbReference>
<dbReference type="Pfam" id="PF25816">
    <property type="entry name" value="RamC_N"/>
    <property type="match status" value="1"/>
</dbReference>
<evidence type="ECO:0000259" key="1">
    <source>
        <dbReference type="PROSITE" id="PS50011"/>
    </source>
</evidence>
<dbReference type="SUPFAM" id="SSF158745">
    <property type="entry name" value="LanC-like"/>
    <property type="match status" value="1"/>
</dbReference>
<dbReference type="InterPro" id="IPR000719">
    <property type="entry name" value="Prot_kinase_dom"/>
</dbReference>
<dbReference type="InterPro" id="IPR012341">
    <property type="entry name" value="6hp_glycosidase-like_sf"/>
</dbReference>
<dbReference type="RefSeq" id="WP_375063869.1">
    <property type="nucleotide sequence ID" value="NZ_JBHGBT010000014.1"/>
</dbReference>
<dbReference type="InterPro" id="IPR057929">
    <property type="entry name" value="RamC_N"/>
</dbReference>
<dbReference type="InterPro" id="IPR058053">
    <property type="entry name" value="RamC_C"/>
</dbReference>
<dbReference type="CDD" id="cd04791">
    <property type="entry name" value="LanC_SerThrkinase"/>
    <property type="match status" value="1"/>
</dbReference>
<dbReference type="Proteomes" id="UP001577267">
    <property type="component" value="Unassembled WGS sequence"/>
</dbReference>
<keyword evidence="3" id="KW-1185">Reference proteome</keyword>
<evidence type="ECO:0000313" key="2">
    <source>
        <dbReference type="EMBL" id="MFB4195953.1"/>
    </source>
</evidence>
<dbReference type="Gene3D" id="1.10.510.10">
    <property type="entry name" value="Transferase(Phosphotransferase) domain 1"/>
    <property type="match status" value="1"/>
</dbReference>
<dbReference type="InterPro" id="IPR007822">
    <property type="entry name" value="LANC-like"/>
</dbReference>
<dbReference type="SUPFAM" id="SSF56112">
    <property type="entry name" value="Protein kinase-like (PK-like)"/>
    <property type="match status" value="1"/>
</dbReference>
<reference evidence="2 3" key="1">
    <citation type="submission" date="2024-09" db="EMBL/GenBank/DDBJ databases">
        <title>Draft genome sequence of multifaceted antimicrobials producing Streptomyces sp. strain FH1.</title>
        <authorList>
            <person name="Hassan F."/>
            <person name="Ali H."/>
            <person name="Hassan N."/>
            <person name="Nawaz A."/>
        </authorList>
    </citation>
    <scope>NUCLEOTIDE SEQUENCE [LARGE SCALE GENOMIC DNA]</scope>
    <source>
        <strain evidence="2 3">FH1</strain>
    </source>
</reference>
<dbReference type="InterPro" id="IPR053524">
    <property type="entry name" value="Aerial_hyphae_peptide-synth"/>
</dbReference>
<dbReference type="SMART" id="SM00220">
    <property type="entry name" value="S_TKc"/>
    <property type="match status" value="1"/>
</dbReference>
<evidence type="ECO:0000313" key="3">
    <source>
        <dbReference type="Proteomes" id="UP001577267"/>
    </source>
</evidence>
<dbReference type="NCBIfam" id="NF038151">
    <property type="entry name" value="lanthi_synth_III"/>
    <property type="match status" value="1"/>
</dbReference>
<organism evidence="2 3">
    <name type="scientific">Streptomyces carpaticus</name>
    <dbReference type="NCBI Taxonomy" id="285558"/>
    <lineage>
        <taxon>Bacteria</taxon>
        <taxon>Bacillati</taxon>
        <taxon>Actinomycetota</taxon>
        <taxon>Actinomycetes</taxon>
        <taxon>Kitasatosporales</taxon>
        <taxon>Streptomycetaceae</taxon>
        <taxon>Streptomyces</taxon>
    </lineage>
</organism>
<accession>A0ABV4ZPT8</accession>
<dbReference type="Gene3D" id="3.30.200.20">
    <property type="entry name" value="Phosphorylase Kinase, domain 1"/>
    <property type="match status" value="1"/>
</dbReference>
<protein>
    <submittedName>
        <fullName evidence="2">Class III lanthionine synthetase LanKC</fullName>
    </submittedName>
</protein>
<dbReference type="InterPro" id="IPR011009">
    <property type="entry name" value="Kinase-like_dom_sf"/>
</dbReference>
<dbReference type="Gene3D" id="1.50.10.10">
    <property type="match status" value="1"/>
</dbReference>
<feature type="domain" description="Protein kinase" evidence="1">
    <location>
        <begin position="225"/>
        <end position="488"/>
    </location>
</feature>
<name>A0ABV4ZPT8_9ACTN</name>
<gene>
    <name evidence="2" type="primary">lanKC</name>
    <name evidence="2" type="ORF">ACE11A_16540</name>
</gene>
<dbReference type="SMART" id="SM01260">
    <property type="entry name" value="LANC_like"/>
    <property type="match status" value="1"/>
</dbReference>
<dbReference type="PROSITE" id="PS50011">
    <property type="entry name" value="PROTEIN_KINASE_DOM"/>
    <property type="match status" value="1"/>
</dbReference>